<dbReference type="AlphaFoldDB" id="A0A8H9LDF8"/>
<sequence>MAPPTHYVSQLDLTQLGIVSVLRSLPDDAKDWEEIYRIGQVEYRVSGQAPLGRPFGVDADILLAVQTLFARGDFPRDNFVDTSAYGLLSLAGHHVTGDTYTRLRESLLRLKAVQWTYSRYVWRDDNRVAVGGTVATGLFAQVELPERLQAGTHAAELTADARVRIYLTPAFAQSIRAGLYQLLDGALLDRLEQPAARSLYRVLQAHRVQPDGSLAGTLRVSLRDWLRACGIVGRIDSAKDTLSRAHDALQAAGYLESVESEGRGQRAVLTYHFARPHADPELVELLVKWGVGRPGAQALAADYPDRVRPAVAEIEARIAEGFKPRSLGAVVTDAVRNPGKYPGAPADKPTKAPRSAKKAPVAREVDVTPHNRHEALASAFRIAMRRELNLYEHEVLTHLGDDALNALSAALRDGNKDLVLSILQ</sequence>
<protein>
    <recommendedName>
        <fullName evidence="4">Plasmid replication initiator protein</fullName>
    </recommendedName>
</protein>
<comment type="caution">
    <text evidence="2">The sequence shown here is derived from an EMBL/GenBank/DDBJ whole genome shotgun (WGS) entry which is preliminary data.</text>
</comment>
<dbReference type="InterPro" id="IPR018777">
    <property type="entry name" value="Replication_initiator_prot_A"/>
</dbReference>
<reference evidence="3" key="1">
    <citation type="journal article" date="2019" name="Int. J. Syst. Evol. Microbiol.">
        <title>The Global Catalogue of Microorganisms (GCM) 10K type strain sequencing project: providing services to taxonomists for standard genome sequencing and annotation.</title>
        <authorList>
            <consortium name="The Broad Institute Genomics Platform"/>
            <consortium name="The Broad Institute Genome Sequencing Center for Infectious Disease"/>
            <person name="Wu L."/>
            <person name="Ma J."/>
        </authorList>
    </citation>
    <scope>NUCLEOTIDE SEQUENCE [LARGE SCALE GENOMIC DNA]</scope>
    <source>
        <strain evidence="3">JCM 31047</strain>
    </source>
</reference>
<evidence type="ECO:0000313" key="2">
    <source>
        <dbReference type="EMBL" id="GGM60541.1"/>
    </source>
</evidence>
<proteinExistence type="predicted"/>
<accession>A0A8H9LDF8</accession>
<organism evidence="2 3">
    <name type="scientific">Deinococcus arenae</name>
    <dbReference type="NCBI Taxonomy" id="1452751"/>
    <lineage>
        <taxon>Bacteria</taxon>
        <taxon>Thermotogati</taxon>
        <taxon>Deinococcota</taxon>
        <taxon>Deinococci</taxon>
        <taxon>Deinococcales</taxon>
        <taxon>Deinococcaceae</taxon>
        <taxon>Deinococcus</taxon>
    </lineage>
</organism>
<dbReference type="RefSeq" id="WP_189062917.1">
    <property type="nucleotide sequence ID" value="NZ_BMQG01000039.1"/>
</dbReference>
<evidence type="ECO:0000256" key="1">
    <source>
        <dbReference type="SAM" id="MobiDB-lite"/>
    </source>
</evidence>
<gene>
    <name evidence="2" type="ORF">GCM10008956_40280</name>
</gene>
<dbReference type="Proteomes" id="UP000600547">
    <property type="component" value="Unassembled WGS sequence"/>
</dbReference>
<keyword evidence="3" id="KW-1185">Reference proteome</keyword>
<evidence type="ECO:0008006" key="4">
    <source>
        <dbReference type="Google" id="ProtNLM"/>
    </source>
</evidence>
<name>A0A8H9LDF8_9DEIO</name>
<evidence type="ECO:0000313" key="3">
    <source>
        <dbReference type="Proteomes" id="UP000600547"/>
    </source>
</evidence>
<feature type="region of interest" description="Disordered" evidence="1">
    <location>
        <begin position="338"/>
        <end position="363"/>
    </location>
</feature>
<dbReference type="Pfam" id="PF10134">
    <property type="entry name" value="RPA"/>
    <property type="match status" value="1"/>
</dbReference>
<dbReference type="EMBL" id="BMQG01000039">
    <property type="protein sequence ID" value="GGM60541.1"/>
    <property type="molecule type" value="Genomic_DNA"/>
</dbReference>